<protein>
    <submittedName>
        <fullName evidence="1">Uncharacterized protein</fullName>
    </submittedName>
</protein>
<gene>
    <name evidence="1" type="ORF">ElyMa_002694000</name>
</gene>
<keyword evidence="2" id="KW-1185">Reference proteome</keyword>
<dbReference type="Proteomes" id="UP000762676">
    <property type="component" value="Unassembled WGS sequence"/>
</dbReference>
<dbReference type="EMBL" id="BMAT01005544">
    <property type="protein sequence ID" value="GFR95442.1"/>
    <property type="molecule type" value="Genomic_DNA"/>
</dbReference>
<evidence type="ECO:0000313" key="2">
    <source>
        <dbReference type="Proteomes" id="UP000762676"/>
    </source>
</evidence>
<proteinExistence type="predicted"/>
<sequence>MLLKILQCTIGNRIQSNTYSVTHDGLEVRLTRCPRQENLALLEETHNINREAPENFAFSSFTAISQGRPPRVIHSPIHPSIQWSPMMESARGPPFLLVHPTRFFALQANLFRCFEQCKQQSSVARRLGNEKLPWVFGPAVPSQSGMICRLWWRTGEFGRPNGHQLELADFANRAVSAFKKCLT</sequence>
<name>A0AAV4HB67_9GAST</name>
<dbReference type="AlphaFoldDB" id="A0AAV4HB67"/>
<comment type="caution">
    <text evidence="1">The sequence shown here is derived from an EMBL/GenBank/DDBJ whole genome shotgun (WGS) entry which is preliminary data.</text>
</comment>
<accession>A0AAV4HB67</accession>
<evidence type="ECO:0000313" key="1">
    <source>
        <dbReference type="EMBL" id="GFR95442.1"/>
    </source>
</evidence>
<organism evidence="1 2">
    <name type="scientific">Elysia marginata</name>
    <dbReference type="NCBI Taxonomy" id="1093978"/>
    <lineage>
        <taxon>Eukaryota</taxon>
        <taxon>Metazoa</taxon>
        <taxon>Spiralia</taxon>
        <taxon>Lophotrochozoa</taxon>
        <taxon>Mollusca</taxon>
        <taxon>Gastropoda</taxon>
        <taxon>Heterobranchia</taxon>
        <taxon>Euthyneura</taxon>
        <taxon>Panpulmonata</taxon>
        <taxon>Sacoglossa</taxon>
        <taxon>Placobranchoidea</taxon>
        <taxon>Plakobranchidae</taxon>
        <taxon>Elysia</taxon>
    </lineage>
</organism>
<reference evidence="1 2" key="1">
    <citation type="journal article" date="2021" name="Elife">
        <title>Chloroplast acquisition without the gene transfer in kleptoplastic sea slugs, Plakobranchus ocellatus.</title>
        <authorList>
            <person name="Maeda T."/>
            <person name="Takahashi S."/>
            <person name="Yoshida T."/>
            <person name="Shimamura S."/>
            <person name="Takaki Y."/>
            <person name="Nagai Y."/>
            <person name="Toyoda A."/>
            <person name="Suzuki Y."/>
            <person name="Arimoto A."/>
            <person name="Ishii H."/>
            <person name="Satoh N."/>
            <person name="Nishiyama T."/>
            <person name="Hasebe M."/>
            <person name="Maruyama T."/>
            <person name="Minagawa J."/>
            <person name="Obokata J."/>
            <person name="Shigenobu S."/>
        </authorList>
    </citation>
    <scope>NUCLEOTIDE SEQUENCE [LARGE SCALE GENOMIC DNA]</scope>
</reference>